<sequence length="397" mass="43063">MVILIKNAEVYAPEKLGRKDVLVLDQHIAAIGDNLKVDFGGAVPVTEVDGTDMVLTPGFIDSHVHVLGGGGEGGFATRTPEAVLTDFTTCGITTVCGLIGTDGVTRDMRSLVAKVHGLDEEGISTYCYTGNYKIPINTLTGDVMTDIMMIDKCIGVGEVALSDHRSSQPTQAEFERIVADARVAGMLSGKAGIVDIHLGDSTRYLDMILALVHNTEIPYTQILPTHINRNAELFDAGLDYVKEGGYIDFTGNADIDYWETVCSEVRVCKGFRRYYDLGLDPDHFTMSSDGQGSMPVFDANGVYKGIGVANSACLLKEIKESVDREALPLDFVLRCVTSNPAKLLKLHNKGHIQTGYDADILLLNKKDLSVNTVIAKGQIMVSEGKPVKFGTFEHIRK</sequence>
<evidence type="ECO:0000259" key="5">
    <source>
        <dbReference type="Pfam" id="PF01979"/>
    </source>
</evidence>
<name>A0A1G5VZM2_9FIRM</name>
<evidence type="ECO:0000256" key="3">
    <source>
        <dbReference type="PIRSR" id="PIRSR001238-2"/>
    </source>
</evidence>
<evidence type="ECO:0000256" key="2">
    <source>
        <dbReference type="PIRSR" id="PIRSR001238-1"/>
    </source>
</evidence>
<keyword evidence="7" id="KW-1185">Reference proteome</keyword>
<dbReference type="GO" id="GO:0046872">
    <property type="term" value="F:metal ion binding"/>
    <property type="evidence" value="ECO:0007669"/>
    <property type="project" value="UniProtKB-KW"/>
</dbReference>
<organism evidence="6 7">
    <name type="scientific">Allisonella histaminiformans</name>
    <dbReference type="NCBI Taxonomy" id="209880"/>
    <lineage>
        <taxon>Bacteria</taxon>
        <taxon>Bacillati</taxon>
        <taxon>Bacillota</taxon>
        <taxon>Negativicutes</taxon>
        <taxon>Veillonellales</taxon>
        <taxon>Veillonellaceae</taxon>
        <taxon>Allisonella</taxon>
    </lineage>
</organism>
<dbReference type="SUPFAM" id="SSF51556">
    <property type="entry name" value="Metallo-dependent hydrolases"/>
    <property type="match status" value="1"/>
</dbReference>
<feature type="binding site" evidence="4">
    <location>
        <position position="197"/>
    </location>
    <ligand>
        <name>Zn(2+)</name>
        <dbReference type="ChEBI" id="CHEBI:29105"/>
        <label>2</label>
        <note>catalytic</note>
    </ligand>
</feature>
<proteinExistence type="inferred from homology"/>
<dbReference type="Gene3D" id="3.20.20.140">
    <property type="entry name" value="Metal-dependent hydrolases"/>
    <property type="match status" value="1"/>
</dbReference>
<evidence type="ECO:0000256" key="1">
    <source>
        <dbReference type="PIRNR" id="PIRNR001238"/>
    </source>
</evidence>
<dbReference type="GO" id="GO:0005737">
    <property type="term" value="C:cytoplasm"/>
    <property type="evidence" value="ECO:0007669"/>
    <property type="project" value="UniProtKB-SubCell"/>
</dbReference>
<dbReference type="EC" id="3.4.19.-" evidence="1"/>
<dbReference type="GO" id="GO:0008798">
    <property type="term" value="F:beta-aspartyl-peptidase activity"/>
    <property type="evidence" value="ECO:0007669"/>
    <property type="project" value="InterPro"/>
</dbReference>
<feature type="binding site" evidence="3">
    <location>
        <position position="229"/>
    </location>
    <ligand>
        <name>substrate</name>
    </ligand>
</feature>
<dbReference type="Proteomes" id="UP000199689">
    <property type="component" value="Unassembled WGS sequence"/>
</dbReference>
<dbReference type="NCBIfam" id="TIGR01975">
    <property type="entry name" value="isoAsp_dipep"/>
    <property type="match status" value="1"/>
</dbReference>
<accession>A0A1G5VZM2</accession>
<dbReference type="InterPro" id="IPR010229">
    <property type="entry name" value="Pept_M38_dipep"/>
</dbReference>
<feature type="binding site" evidence="4">
    <location>
        <position position="289"/>
    </location>
    <ligand>
        <name>Zn(2+)</name>
        <dbReference type="ChEBI" id="CHEBI:29105"/>
        <label>1</label>
        <note>catalytic</note>
    </ligand>
</feature>
<dbReference type="PANTHER" id="PTHR11647:SF1">
    <property type="entry name" value="COLLAPSIN RESPONSE MEDIATOR PROTEIN"/>
    <property type="match status" value="1"/>
</dbReference>
<feature type="binding site" evidence="3">
    <location>
        <begin position="70"/>
        <end position="72"/>
    </location>
    <ligand>
        <name>substrate</name>
    </ligand>
</feature>
<feature type="binding site" evidence="3">
    <location>
        <position position="165"/>
    </location>
    <ligand>
        <name>substrate</name>
    </ligand>
</feature>
<feature type="binding site" evidence="3">
    <location>
        <position position="101"/>
    </location>
    <ligand>
        <name>substrate</name>
    </ligand>
</feature>
<comment type="cofactor">
    <cofactor evidence="1 4">
        <name>Zn(2+)</name>
        <dbReference type="ChEBI" id="CHEBI:29105"/>
    </cofactor>
    <text evidence="1 4">Binds 2 Zn(2+) ions per subunit.</text>
</comment>
<dbReference type="InterPro" id="IPR006680">
    <property type="entry name" value="Amidohydro-rel"/>
</dbReference>
<keyword evidence="1" id="KW-0645">Protease</keyword>
<dbReference type="OrthoDB" id="9775607at2"/>
<dbReference type="SUPFAM" id="SSF51338">
    <property type="entry name" value="Composite domain of metallo-dependent hydrolases"/>
    <property type="match status" value="1"/>
</dbReference>
<gene>
    <name evidence="6" type="ORF">SAMN02910343_01021</name>
</gene>
<feature type="binding site" evidence="4">
    <location>
        <position position="63"/>
    </location>
    <ligand>
        <name>Zn(2+)</name>
        <dbReference type="ChEBI" id="CHEBI:29105"/>
        <label>1</label>
        <note>catalytic</note>
    </ligand>
</feature>
<comment type="subcellular location">
    <subcellularLocation>
        <location evidence="1">Cytoplasm</location>
    </subcellularLocation>
</comment>
<keyword evidence="1 4" id="KW-0862">Zinc</keyword>
<dbReference type="Pfam" id="PF01979">
    <property type="entry name" value="Amidohydro_1"/>
    <property type="match status" value="1"/>
</dbReference>
<dbReference type="EMBL" id="FMXA01000011">
    <property type="protein sequence ID" value="SDA51164.1"/>
    <property type="molecule type" value="Genomic_DNA"/>
</dbReference>
<keyword evidence="1" id="KW-0482">Metalloprotease</keyword>
<reference evidence="6 7" key="1">
    <citation type="submission" date="2016-10" db="EMBL/GenBank/DDBJ databases">
        <authorList>
            <person name="de Groot N.N."/>
        </authorList>
    </citation>
    <scope>NUCLEOTIDE SEQUENCE [LARGE SCALE GENOMIC DNA]</scope>
    <source>
        <strain evidence="6 7">DSM 15230</strain>
    </source>
</reference>
<keyword evidence="1 4" id="KW-0479">Metal-binding</keyword>
<evidence type="ECO:0000313" key="7">
    <source>
        <dbReference type="Proteomes" id="UP000199689"/>
    </source>
</evidence>
<dbReference type="RefSeq" id="WP_091364527.1">
    <property type="nucleotide sequence ID" value="NZ_FMXA01000011.1"/>
</dbReference>
<feature type="binding site" evidence="3">
    <location>
        <position position="293"/>
    </location>
    <ligand>
        <name>substrate</name>
    </ligand>
</feature>
<feature type="binding site" evidence="3">
    <location>
        <position position="132"/>
    </location>
    <ligand>
        <name>substrate</name>
    </ligand>
</feature>
<dbReference type="InterPro" id="IPR032466">
    <property type="entry name" value="Metal_Hydrolase"/>
</dbReference>
<comment type="PTM">
    <text evidence="1">Carboxylation allows a single lysine to coordinate two zinc ions.</text>
</comment>
<comment type="similarity">
    <text evidence="1">Belongs to the peptidase M38 family.</text>
</comment>
<dbReference type="PIRSF" id="PIRSF001238">
    <property type="entry name" value="IadA"/>
    <property type="match status" value="1"/>
</dbReference>
<feature type="domain" description="Amidohydrolase-related" evidence="5">
    <location>
        <begin position="54"/>
        <end position="379"/>
    </location>
</feature>
<protein>
    <recommendedName>
        <fullName evidence="1">Isoaspartyl dipeptidase</fullName>
        <ecNumber evidence="1">3.4.19.-</ecNumber>
    </recommendedName>
</protein>
<dbReference type="AlphaFoldDB" id="A0A1G5VZM2"/>
<feature type="binding site" evidence="4">
    <location>
        <position position="65"/>
    </location>
    <ligand>
        <name>Zn(2+)</name>
        <dbReference type="ChEBI" id="CHEBI:29105"/>
        <label>1</label>
        <note>catalytic</note>
    </ligand>
</feature>
<dbReference type="InterPro" id="IPR050378">
    <property type="entry name" value="Metallo-dep_Hydrolases_sf"/>
</dbReference>
<dbReference type="GeneID" id="87756044"/>
<dbReference type="STRING" id="209880.SAMN02910343_01021"/>
<dbReference type="Gene3D" id="2.30.40.10">
    <property type="entry name" value="Urease, subunit C, domain 1"/>
    <property type="match status" value="1"/>
</dbReference>
<dbReference type="GO" id="GO:0006508">
    <property type="term" value="P:proteolysis"/>
    <property type="evidence" value="ECO:0007669"/>
    <property type="project" value="UniProtKB-KW"/>
</dbReference>
<dbReference type="GO" id="GO:0008237">
    <property type="term" value="F:metallopeptidase activity"/>
    <property type="evidence" value="ECO:0007669"/>
    <property type="project" value="UniProtKB-KW"/>
</dbReference>
<keyword evidence="1" id="KW-0378">Hydrolase</keyword>
<feature type="active site" description="Proton acceptor" evidence="2">
    <location>
        <position position="289"/>
    </location>
</feature>
<evidence type="ECO:0000313" key="6">
    <source>
        <dbReference type="EMBL" id="SDA51164.1"/>
    </source>
</evidence>
<feature type="binding site" evidence="4">
    <location>
        <position position="226"/>
    </location>
    <ligand>
        <name>Zn(2+)</name>
        <dbReference type="ChEBI" id="CHEBI:29105"/>
        <label>2</label>
        <note>catalytic</note>
    </ligand>
</feature>
<dbReference type="InterPro" id="IPR011059">
    <property type="entry name" value="Metal-dep_hydrolase_composite"/>
</dbReference>
<dbReference type="GO" id="GO:0016810">
    <property type="term" value="F:hydrolase activity, acting on carbon-nitrogen (but not peptide) bonds"/>
    <property type="evidence" value="ECO:0007669"/>
    <property type="project" value="InterPro"/>
</dbReference>
<dbReference type="PANTHER" id="PTHR11647">
    <property type="entry name" value="HYDRANTOINASE/DIHYDROPYRIMIDINASE FAMILY MEMBER"/>
    <property type="match status" value="1"/>
</dbReference>
<evidence type="ECO:0000256" key="4">
    <source>
        <dbReference type="PIRSR" id="PIRSR001238-3"/>
    </source>
</evidence>
<comment type="function">
    <text evidence="1">Catalyzes the hydrolytic cleavage of a subset of L-isoaspartyl (L-beta-aspartyl) dipeptides. Used to degrade proteins damaged by L-isoaspartyl residues formation.</text>
</comment>